<protein>
    <submittedName>
        <fullName evidence="4">ABC transporter substrate-binding protein</fullName>
    </submittedName>
</protein>
<evidence type="ECO:0000256" key="2">
    <source>
        <dbReference type="ARBA" id="ARBA00022729"/>
    </source>
</evidence>
<dbReference type="Pfam" id="PF13458">
    <property type="entry name" value="Peripla_BP_6"/>
    <property type="match status" value="1"/>
</dbReference>
<dbReference type="InterPro" id="IPR006311">
    <property type="entry name" value="TAT_signal"/>
</dbReference>
<accession>A0ABS0ETE1</accession>
<dbReference type="PANTHER" id="PTHR30483">
    <property type="entry name" value="LEUCINE-SPECIFIC-BINDING PROTEIN"/>
    <property type="match status" value="1"/>
</dbReference>
<sequence>MKKPASSVEVSSVKVPSIQRRTVLKAAGAGIATGLLGMPAFAQNKPLRVGVIAPRGGVAGTIGECGLRGVEWTTARINAAGGIGGRKVELVIQEETSPKDTIDRFRKLVLQEKVDCVQGIVSSGVSLALAPAAEDSRMPTIFWDGTTQDGVKETMPKPKYVFRSTDNECEAVMASLLAIKHFKGKFKRIACVNPDYSYGRNTWTAFQALLKKYGIEHEVVSEQWSKIGNLDLTANVAALKAAKPDLIFSSLLFADLPVFMKQAHNAGLTEGTRFVLPAAGWQHTAMKKEFTPEGIVWGHNTMYFDDPKASATQKEFVKWYADKYKDYPHWEADRAYFSMMVYKAGVEKALAAKKSWPTAEEICLAIPGVQVESLGGKGAMRADHIANQTFHQGLSTNKNNYDFPTLASVETMYSDQLQKPTGADFWEWLNTANFKI</sequence>
<proteinExistence type="inferred from homology"/>
<organism evidence="4 5">
    <name type="scientific">Herminiimonas contaminans</name>
    <dbReference type="NCBI Taxonomy" id="1111140"/>
    <lineage>
        <taxon>Bacteria</taxon>
        <taxon>Pseudomonadati</taxon>
        <taxon>Pseudomonadota</taxon>
        <taxon>Betaproteobacteria</taxon>
        <taxon>Burkholderiales</taxon>
        <taxon>Oxalobacteraceae</taxon>
        <taxon>Herminiimonas</taxon>
    </lineage>
</organism>
<comment type="similarity">
    <text evidence="1">Belongs to the leucine-binding protein family.</text>
</comment>
<name>A0ABS0ETE1_9BURK</name>
<dbReference type="RefSeq" id="WP_175624319.1">
    <property type="nucleotide sequence ID" value="NZ_JADOEL010000007.1"/>
</dbReference>
<dbReference type="InterPro" id="IPR051010">
    <property type="entry name" value="BCAA_transport"/>
</dbReference>
<gene>
    <name evidence="4" type="ORF">IXC47_10490</name>
</gene>
<dbReference type="Proteomes" id="UP000657372">
    <property type="component" value="Unassembled WGS sequence"/>
</dbReference>
<feature type="domain" description="Leucine-binding protein" evidence="3">
    <location>
        <begin position="46"/>
        <end position="389"/>
    </location>
</feature>
<evidence type="ECO:0000313" key="5">
    <source>
        <dbReference type="Proteomes" id="UP000657372"/>
    </source>
</evidence>
<dbReference type="InterPro" id="IPR028081">
    <property type="entry name" value="Leu-bd"/>
</dbReference>
<dbReference type="PANTHER" id="PTHR30483:SF37">
    <property type="entry name" value="ABC TRANSPORTER SUBSTRATE-BINDING PROTEIN"/>
    <property type="match status" value="1"/>
</dbReference>
<dbReference type="SUPFAM" id="SSF53822">
    <property type="entry name" value="Periplasmic binding protein-like I"/>
    <property type="match status" value="1"/>
</dbReference>
<comment type="caution">
    <text evidence="4">The sequence shown here is derived from an EMBL/GenBank/DDBJ whole genome shotgun (WGS) entry which is preliminary data.</text>
</comment>
<keyword evidence="5" id="KW-1185">Reference proteome</keyword>
<dbReference type="CDD" id="cd06330">
    <property type="entry name" value="PBP1_As_SBP-like"/>
    <property type="match status" value="1"/>
</dbReference>
<evidence type="ECO:0000256" key="1">
    <source>
        <dbReference type="ARBA" id="ARBA00010062"/>
    </source>
</evidence>
<evidence type="ECO:0000313" key="4">
    <source>
        <dbReference type="EMBL" id="MBF8178110.1"/>
    </source>
</evidence>
<reference evidence="4 5" key="1">
    <citation type="submission" date="2020-11" db="EMBL/GenBank/DDBJ databases">
        <title>WGS of Herminiimonas contaminans strain Marseille-Q4544 isolated from planarians Schmidtea mediterranea.</title>
        <authorList>
            <person name="Kangale L."/>
        </authorList>
    </citation>
    <scope>NUCLEOTIDE SEQUENCE [LARGE SCALE GENOMIC DNA]</scope>
    <source>
        <strain evidence="4 5">Marseille-Q4544</strain>
    </source>
</reference>
<dbReference type="PROSITE" id="PS51318">
    <property type="entry name" value="TAT"/>
    <property type="match status" value="1"/>
</dbReference>
<dbReference type="Gene3D" id="3.40.50.2300">
    <property type="match status" value="2"/>
</dbReference>
<dbReference type="EMBL" id="JADOEL010000007">
    <property type="protein sequence ID" value="MBF8178110.1"/>
    <property type="molecule type" value="Genomic_DNA"/>
</dbReference>
<evidence type="ECO:0000259" key="3">
    <source>
        <dbReference type="Pfam" id="PF13458"/>
    </source>
</evidence>
<dbReference type="InterPro" id="IPR028082">
    <property type="entry name" value="Peripla_BP_I"/>
</dbReference>
<keyword evidence="2" id="KW-0732">Signal</keyword>